<dbReference type="Proteomes" id="UP000317940">
    <property type="component" value="Unassembled WGS sequence"/>
</dbReference>
<reference evidence="1 2" key="1">
    <citation type="submission" date="2019-06" db="EMBL/GenBank/DDBJ databases">
        <title>Sequencing the genomes of 1000 actinobacteria strains.</title>
        <authorList>
            <person name="Klenk H.-P."/>
        </authorList>
    </citation>
    <scope>NUCLEOTIDE SEQUENCE [LARGE SCALE GENOMIC DNA]</scope>
    <source>
        <strain evidence="1 2">DSM 44826</strain>
    </source>
</reference>
<dbReference type="AlphaFoldDB" id="A0A561SED3"/>
<proteinExistence type="predicted"/>
<name>A0A561SED3_9ACTN</name>
<evidence type="ECO:0000313" key="2">
    <source>
        <dbReference type="Proteomes" id="UP000317940"/>
    </source>
</evidence>
<keyword evidence="2" id="KW-1185">Reference proteome</keyword>
<dbReference type="EMBL" id="VIWT01000006">
    <property type="protein sequence ID" value="TWF73222.1"/>
    <property type="molecule type" value="Genomic_DNA"/>
</dbReference>
<organism evidence="1 2">
    <name type="scientific">Kitasatospora viridis</name>
    <dbReference type="NCBI Taxonomy" id="281105"/>
    <lineage>
        <taxon>Bacteria</taxon>
        <taxon>Bacillati</taxon>
        <taxon>Actinomycetota</taxon>
        <taxon>Actinomycetes</taxon>
        <taxon>Kitasatosporales</taxon>
        <taxon>Streptomycetaceae</taxon>
        <taxon>Kitasatospora</taxon>
    </lineage>
</organism>
<gene>
    <name evidence="1" type="ORF">FHX73_16373</name>
</gene>
<comment type="caution">
    <text evidence="1">The sequence shown here is derived from an EMBL/GenBank/DDBJ whole genome shotgun (WGS) entry which is preliminary data.</text>
</comment>
<dbReference type="RefSeq" id="WP_145911180.1">
    <property type="nucleotide sequence ID" value="NZ_BAAAMZ010000005.1"/>
</dbReference>
<sequence length="66" mass="7196">MTTTNAPATPTVEVGDLVKDAHGRHRVVTDLRDGLPLLRRRTGGAPEEPPVDPRTLTLIARRGTWS</sequence>
<evidence type="ECO:0000313" key="1">
    <source>
        <dbReference type="EMBL" id="TWF73222.1"/>
    </source>
</evidence>
<accession>A0A561SED3</accession>
<protein>
    <submittedName>
        <fullName evidence="1">Uncharacterized protein</fullName>
    </submittedName>
</protein>